<feature type="compositionally biased region" description="Polar residues" evidence="1">
    <location>
        <begin position="39"/>
        <end position="49"/>
    </location>
</feature>
<feature type="compositionally biased region" description="Basic and acidic residues" evidence="1">
    <location>
        <begin position="63"/>
        <end position="86"/>
    </location>
</feature>
<evidence type="ECO:0000313" key="3">
    <source>
        <dbReference type="Proteomes" id="UP000593741"/>
    </source>
</evidence>
<keyword evidence="3" id="KW-1185">Reference proteome</keyword>
<feature type="compositionally biased region" description="Basic and acidic residues" evidence="1">
    <location>
        <begin position="21"/>
        <end position="38"/>
    </location>
</feature>
<dbReference type="RefSeq" id="YP_010112276.1">
    <property type="nucleotide sequence ID" value="NC_055890.1"/>
</dbReference>
<protein>
    <submittedName>
        <fullName evidence="2">Uncharacterized protein</fullName>
    </submittedName>
</protein>
<dbReference type="GeneID" id="65130743"/>
<dbReference type="Proteomes" id="UP000593741">
    <property type="component" value="Genome"/>
</dbReference>
<reference evidence="2 3" key="1">
    <citation type="submission" date="2020-07" db="EMBL/GenBank/DDBJ databases">
        <title>Taxonomic proposal: Crassvirales, a new order of highly abundant and diverse bacterial viruses.</title>
        <authorList>
            <person name="Shkoporov A.N."/>
            <person name="Stockdale S.R."/>
            <person name="Guerin E."/>
            <person name="Ross R.P."/>
            <person name="Hill C."/>
        </authorList>
    </citation>
    <scope>NUCLEOTIDE SEQUENCE [LARGE SCALE GENOMIC DNA]</scope>
</reference>
<sequence length="508" mass="56709">MSKPKNNKEGNAAKVATKVSLADKKSADAKSENSKAEDTQQVADNTSATQEKKPAPKPAANPKQEKNQEVSKKETKKEEKKEEKKPTQQTADKGKKSPKIPTIIPEVEENFGKIPAIGNGIPIGSNRSSADAKAMLAYVGYQRFINNEEYKNQSPESYANTARSIDAVWLLGMIDIKNEFAERSAAGEFVCKLPAEQIFRLQDIADSLGITLAEPKALPGKENEGQLAIDFNSPDTKIPEELKENKAEAPAKPISLDPKDINSLEELTTVLDHLMRKDRNIATNIVNTVEWYRVYCINKEDNAEKKIELDNRTVAEWIEEIFRIINSVPLMNGLGRTVYLYTAAQGSPVSAHSLLHKHMAPCGWSEEQIASTLKVLLQENFRYKLKSDENLKATDDKALQAVIGNVGRKYIDDLFNTISAGVTSKPGDKDYSEQQEALKLAKKQFDLVSQNYFPEGQHPSKDEVRMKIGQIINLYRDPMDRLAEYEEGIITPTTGEFPPKEDTIEKKN</sequence>
<accession>A0A7M1RRR1</accession>
<dbReference type="KEGG" id="vg:65130743"/>
<dbReference type="EMBL" id="MT774397">
    <property type="protein sequence ID" value="QOR56824.1"/>
    <property type="molecule type" value="Genomic_DNA"/>
</dbReference>
<proteinExistence type="predicted"/>
<organism evidence="2 3">
    <name type="scientific">uncultured phage cr56_1</name>
    <dbReference type="NCBI Taxonomy" id="2772081"/>
    <lineage>
        <taxon>Viruses</taxon>
        <taxon>Duplodnaviria</taxon>
        <taxon>Heunggongvirae</taxon>
        <taxon>Uroviricota</taxon>
        <taxon>Caudoviricetes</taxon>
        <taxon>Crassvirales</taxon>
        <taxon>Suoliviridae</taxon>
        <taxon>Loutivirinae</taxon>
        <taxon>Buchavirus</taxon>
        <taxon>Buchavirus faecalis</taxon>
    </lineage>
</organism>
<evidence type="ECO:0000313" key="2">
    <source>
        <dbReference type="EMBL" id="QOR56824.1"/>
    </source>
</evidence>
<name>A0A7M1RRR1_9CAUD</name>
<feature type="region of interest" description="Disordered" evidence="1">
    <location>
        <begin position="1"/>
        <end position="102"/>
    </location>
</feature>
<evidence type="ECO:0000256" key="1">
    <source>
        <dbReference type="SAM" id="MobiDB-lite"/>
    </source>
</evidence>